<feature type="compositionally biased region" description="Polar residues" evidence="9">
    <location>
        <begin position="950"/>
        <end position="961"/>
    </location>
</feature>
<dbReference type="Proteomes" id="UP001302812">
    <property type="component" value="Unassembled WGS sequence"/>
</dbReference>
<sequence>MKGNRNPQPLPPSSATPLSPTSKGTAKYTNKDGSKFITVPKMGSPVDSSQPSPTIASSPTAQGAAPPAQPVNRKKQKRRAKAAAKAAAERAQSDHAVNGMPSPSDSHYQQSTQSDQRYEQEEQNIAGHAQNQQSYQNGVAQATSGKSKKSKKKKKKNNAAGPSADDPPNDDQYTQDGHARRSDVPPPPPPPPQRDRPLMSKEKIWNTSSQEERERIKEFWLGLSEADRKSLVKVEKDAVLKKMKEQQKHTCSCTVCGRKRNAIEEELEGLYDAYYEELEQYANHPNQGDGPPMLRPRRSLGSMGGMRRRSLPSRYSNHQPSHGRIVEHVGDDDEEDADLDDEFDGDGEGEVEEDISEEELEDDEYSDEDQEPSEELHRSDYAADFFNFGNSLTVQGGILTVADDLLKNDGKKFIEMMEQLAERRMAREEDAREQFERGYDHANGDRYHNHPPPPDDEDFDVDEEEELDEEEEDDYDSQEEEDTMTEEQRMEEGRRMFQIFAARMFEQRVLTAYREKVAKERQEKLLEEIEAENQQDAQRKAKKAKEAQKRKDKAAKKKEALAEERARREAEKAAEEAARKAAEARKAEEQRLKAEEKRKKRELQKKAEEEERLRKEAERQRKIQEREEAERKAREAREREKKAREEARLREKEAREQKEREARERKEQQERERKEKEAKAKAEREAKEAKEAKEGKEAKEKRKKEEKAAQKAAALATPVPVPVTLPKRPAQHPTHPIAPVPALPQHSAASHASPQVSVATPAFPKAPTPMRARQPSQQEGSSASSGPASHSGSVPSQNPSPHPITPIQASPGPIDHPSKVANSGANSSSQSILQQPPSHSASPLSIPSKSAPSQPSPFGIPQMGGGTPFPPPGLHQIPPGLGNAVHRDPLFLSMPGFRATPGMMAMPPGLGGPVGPRGFPPMNPPPGFPGVMESPVPGMAQMMGPGMQKDASSPHSRQGSGSFDAAMSQPVSRPTPIGRPASVVQGQRPSNGSPSSGLPKPDPDAHLGSSALLDDVDDGLHGFAVRFPRQPVAPPGPPRPAPGFPMASFGMDHIFPPHNSPWGPPAVPQPNFFGPPPGFDHSPLGGHGMVNMPWGPPAPPASTFGAQGFDRPNEPRSVVVRKMLRRACEELAAEGTDHFIPLQRIKAQVEIFSHGHAVDEKELLDMCETEGNEVNGGGSFDVQEDGQGGKLIRFVLGNERPMAQPVQKAVGYHPESPATGGASFASLNSRGSR</sequence>
<keyword evidence="5 8" id="KW-0963">Cytoplasm</keyword>
<feature type="compositionally biased region" description="Basic and acidic residues" evidence="9">
    <location>
        <begin position="193"/>
        <end position="213"/>
    </location>
</feature>
<feature type="region of interest" description="Disordered" evidence="9">
    <location>
        <begin position="911"/>
        <end position="1014"/>
    </location>
</feature>
<organism evidence="10 11">
    <name type="scientific">Canariomyces notabilis</name>
    <dbReference type="NCBI Taxonomy" id="2074819"/>
    <lineage>
        <taxon>Eukaryota</taxon>
        <taxon>Fungi</taxon>
        <taxon>Dikarya</taxon>
        <taxon>Ascomycota</taxon>
        <taxon>Pezizomycotina</taxon>
        <taxon>Sordariomycetes</taxon>
        <taxon>Sordariomycetidae</taxon>
        <taxon>Sordariales</taxon>
        <taxon>Chaetomiaceae</taxon>
        <taxon>Canariomyces</taxon>
    </lineage>
</organism>
<keyword evidence="11" id="KW-1185">Reference proteome</keyword>
<feature type="compositionally biased region" description="Low complexity" evidence="9">
    <location>
        <begin position="774"/>
        <end position="796"/>
    </location>
</feature>
<evidence type="ECO:0000256" key="1">
    <source>
        <dbReference type="ARBA" id="ARBA00002545"/>
    </source>
</evidence>
<feature type="compositionally biased region" description="Basic residues" evidence="9">
    <location>
        <begin position="72"/>
        <end position="82"/>
    </location>
</feature>
<feature type="compositionally biased region" description="Acidic residues" evidence="9">
    <location>
        <begin position="330"/>
        <end position="373"/>
    </location>
</feature>
<evidence type="ECO:0000313" key="10">
    <source>
        <dbReference type="EMBL" id="KAK4115936.1"/>
    </source>
</evidence>
<dbReference type="Pfam" id="PF13945">
    <property type="entry name" value="NST1"/>
    <property type="match status" value="1"/>
</dbReference>
<evidence type="ECO:0000256" key="9">
    <source>
        <dbReference type="SAM" id="MobiDB-lite"/>
    </source>
</evidence>
<comment type="subcellular location">
    <subcellularLocation>
        <location evidence="2 8">Cytoplasm</location>
    </subcellularLocation>
</comment>
<feature type="compositionally biased region" description="Polar residues" evidence="9">
    <location>
        <begin position="129"/>
        <end position="145"/>
    </location>
</feature>
<comment type="caution">
    <text evidence="10">The sequence shown here is derived from an EMBL/GenBank/DDBJ whole genome shotgun (WGS) entry which is preliminary data.</text>
</comment>
<feature type="compositionally biased region" description="Basic and acidic residues" evidence="9">
    <location>
        <begin position="557"/>
        <end position="597"/>
    </location>
</feature>
<feature type="compositionally biased region" description="Polar residues" evidence="9">
    <location>
        <begin position="841"/>
        <end position="853"/>
    </location>
</feature>
<feature type="compositionally biased region" description="Polar residues" evidence="9">
    <location>
        <begin position="101"/>
        <end position="115"/>
    </location>
</feature>
<feature type="compositionally biased region" description="Low complexity" evidence="9">
    <location>
        <begin position="710"/>
        <end position="726"/>
    </location>
</feature>
<comment type="function">
    <text evidence="1 8">May act as a negative regulator of salt tolerance.</text>
</comment>
<dbReference type="InterPro" id="IPR025279">
    <property type="entry name" value="NST1"/>
</dbReference>
<feature type="compositionally biased region" description="Low complexity" evidence="9">
    <location>
        <begin position="929"/>
        <end position="948"/>
    </location>
</feature>
<dbReference type="CDD" id="cd06503">
    <property type="entry name" value="ATP-synt_Fo_b"/>
    <property type="match status" value="1"/>
</dbReference>
<name>A0AAN6TKW0_9PEZI</name>
<feature type="compositionally biased region" description="Polar residues" evidence="9">
    <location>
        <begin position="984"/>
        <end position="996"/>
    </location>
</feature>
<dbReference type="GO" id="GO:0005737">
    <property type="term" value="C:cytoplasm"/>
    <property type="evidence" value="ECO:0007669"/>
    <property type="project" value="UniProtKB-SubCell"/>
</dbReference>
<feature type="compositionally biased region" description="Low complexity" evidence="9">
    <location>
        <begin position="56"/>
        <end position="66"/>
    </location>
</feature>
<evidence type="ECO:0000256" key="8">
    <source>
        <dbReference type="RuleBase" id="RU049441"/>
    </source>
</evidence>
<accession>A0AAN6TKW0</accession>
<feature type="compositionally biased region" description="Basic and acidic residues" evidence="9">
    <location>
        <begin position="604"/>
        <end position="709"/>
    </location>
</feature>
<evidence type="ECO:0000313" key="11">
    <source>
        <dbReference type="Proteomes" id="UP001302812"/>
    </source>
</evidence>
<evidence type="ECO:0000256" key="2">
    <source>
        <dbReference type="ARBA" id="ARBA00004496"/>
    </source>
</evidence>
<feature type="region of interest" description="Disordered" evidence="9">
    <location>
        <begin position="282"/>
        <end position="379"/>
    </location>
</feature>
<dbReference type="AlphaFoldDB" id="A0AAN6TKW0"/>
<evidence type="ECO:0000256" key="6">
    <source>
        <dbReference type="ARBA" id="ARBA00023016"/>
    </source>
</evidence>
<gene>
    <name evidence="10" type="ORF">N656DRAFT_795615</name>
</gene>
<dbReference type="InterPro" id="IPR051195">
    <property type="entry name" value="Fungal_stress_NST1"/>
</dbReference>
<evidence type="ECO:0000256" key="4">
    <source>
        <dbReference type="ARBA" id="ARBA00020733"/>
    </source>
</evidence>
<keyword evidence="6 8" id="KW-0346">Stress response</keyword>
<reference evidence="10" key="1">
    <citation type="journal article" date="2023" name="Mol. Phylogenet. Evol.">
        <title>Genome-scale phylogeny and comparative genomics of the fungal order Sordariales.</title>
        <authorList>
            <person name="Hensen N."/>
            <person name="Bonometti L."/>
            <person name="Westerberg I."/>
            <person name="Brannstrom I.O."/>
            <person name="Guillou S."/>
            <person name="Cros-Aarteil S."/>
            <person name="Calhoun S."/>
            <person name="Haridas S."/>
            <person name="Kuo A."/>
            <person name="Mondo S."/>
            <person name="Pangilinan J."/>
            <person name="Riley R."/>
            <person name="LaButti K."/>
            <person name="Andreopoulos B."/>
            <person name="Lipzen A."/>
            <person name="Chen C."/>
            <person name="Yan M."/>
            <person name="Daum C."/>
            <person name="Ng V."/>
            <person name="Clum A."/>
            <person name="Steindorff A."/>
            <person name="Ohm R.A."/>
            <person name="Martin F."/>
            <person name="Silar P."/>
            <person name="Natvig D.O."/>
            <person name="Lalanne C."/>
            <person name="Gautier V."/>
            <person name="Ament-Velasquez S.L."/>
            <person name="Kruys A."/>
            <person name="Hutchinson M.I."/>
            <person name="Powell A.J."/>
            <person name="Barry K."/>
            <person name="Miller A.N."/>
            <person name="Grigoriev I.V."/>
            <person name="Debuchy R."/>
            <person name="Gladieux P."/>
            <person name="Hiltunen Thoren M."/>
            <person name="Johannesson H."/>
        </authorList>
    </citation>
    <scope>NUCLEOTIDE SEQUENCE</scope>
    <source>
        <strain evidence="10">CBS 508.74</strain>
    </source>
</reference>
<feature type="compositionally biased region" description="Polar residues" evidence="9">
    <location>
        <begin position="46"/>
        <end position="55"/>
    </location>
</feature>
<feature type="compositionally biased region" description="Basic and acidic residues" evidence="9">
    <location>
        <begin position="423"/>
        <end position="448"/>
    </location>
</feature>
<proteinExistence type="inferred from homology"/>
<protein>
    <recommendedName>
        <fullName evidence="4 8">Stress response protein NST1</fullName>
    </recommendedName>
</protein>
<dbReference type="PANTHER" id="PTHR31780">
    <property type="entry name" value="STRESS RESPONSE PROTEIN NST1-RELATED"/>
    <property type="match status" value="1"/>
</dbReference>
<dbReference type="RefSeq" id="XP_064673506.1">
    <property type="nucleotide sequence ID" value="XM_064817438.1"/>
</dbReference>
<feature type="region of interest" description="Disordered" evidence="9">
    <location>
        <begin position="423"/>
        <end position="492"/>
    </location>
</feature>
<feature type="region of interest" description="Disordered" evidence="9">
    <location>
        <begin position="530"/>
        <end position="882"/>
    </location>
</feature>
<evidence type="ECO:0000256" key="3">
    <source>
        <dbReference type="ARBA" id="ARBA00007112"/>
    </source>
</evidence>
<reference evidence="10" key="2">
    <citation type="submission" date="2023-05" db="EMBL/GenBank/DDBJ databases">
        <authorList>
            <consortium name="Lawrence Berkeley National Laboratory"/>
            <person name="Steindorff A."/>
            <person name="Hensen N."/>
            <person name="Bonometti L."/>
            <person name="Westerberg I."/>
            <person name="Brannstrom I.O."/>
            <person name="Guillou S."/>
            <person name="Cros-Aarteil S."/>
            <person name="Calhoun S."/>
            <person name="Haridas S."/>
            <person name="Kuo A."/>
            <person name="Mondo S."/>
            <person name="Pangilinan J."/>
            <person name="Riley R."/>
            <person name="Labutti K."/>
            <person name="Andreopoulos B."/>
            <person name="Lipzen A."/>
            <person name="Chen C."/>
            <person name="Yanf M."/>
            <person name="Daum C."/>
            <person name="Ng V."/>
            <person name="Clum A."/>
            <person name="Ohm R."/>
            <person name="Martin F."/>
            <person name="Silar P."/>
            <person name="Natvig D."/>
            <person name="Lalanne C."/>
            <person name="Gautier V."/>
            <person name="Ament-Velasquez S.L."/>
            <person name="Kruys A."/>
            <person name="Hutchinson M.I."/>
            <person name="Powell A.J."/>
            <person name="Barry K."/>
            <person name="Miller A.N."/>
            <person name="Grigoriev I.V."/>
            <person name="Debuchy R."/>
            <person name="Gladieux P."/>
            <person name="Thoren M.H."/>
            <person name="Johannesson H."/>
        </authorList>
    </citation>
    <scope>NUCLEOTIDE SEQUENCE</scope>
    <source>
        <strain evidence="10">CBS 508.74</strain>
    </source>
</reference>
<evidence type="ECO:0000256" key="7">
    <source>
        <dbReference type="ARBA" id="ARBA00023054"/>
    </source>
</evidence>
<feature type="region of interest" description="Disordered" evidence="9">
    <location>
        <begin position="1"/>
        <end position="213"/>
    </location>
</feature>
<evidence type="ECO:0000256" key="5">
    <source>
        <dbReference type="ARBA" id="ARBA00022490"/>
    </source>
</evidence>
<feature type="region of interest" description="Disordered" evidence="9">
    <location>
        <begin position="1210"/>
        <end position="1233"/>
    </location>
</feature>
<feature type="region of interest" description="Disordered" evidence="9">
    <location>
        <begin position="1084"/>
        <end position="1112"/>
    </location>
</feature>
<comment type="similarity">
    <text evidence="3 8">Belongs to the NST1 family.</text>
</comment>
<feature type="compositionally biased region" description="Pro residues" evidence="9">
    <location>
        <begin position="918"/>
        <end position="928"/>
    </location>
</feature>
<dbReference type="GeneID" id="89941563"/>
<feature type="compositionally biased region" description="Polar residues" evidence="9">
    <location>
        <begin position="747"/>
        <end position="758"/>
    </location>
</feature>
<dbReference type="EMBL" id="MU853334">
    <property type="protein sequence ID" value="KAK4115936.1"/>
    <property type="molecule type" value="Genomic_DNA"/>
</dbReference>
<keyword evidence="7 8" id="KW-0175">Coiled coil</keyword>
<dbReference type="PANTHER" id="PTHR31780:SF10">
    <property type="entry name" value="LD36051P"/>
    <property type="match status" value="1"/>
</dbReference>
<feature type="compositionally biased region" description="Low complexity" evidence="9">
    <location>
        <begin position="827"/>
        <end position="840"/>
    </location>
</feature>
<feature type="compositionally biased region" description="Basic residues" evidence="9">
    <location>
        <begin position="146"/>
        <end position="157"/>
    </location>
</feature>
<feature type="compositionally biased region" description="Acidic residues" evidence="9">
    <location>
        <begin position="454"/>
        <end position="485"/>
    </location>
</feature>